<gene>
    <name evidence="2" type="ORF">Q3C12_34400</name>
</gene>
<evidence type="ECO:0000256" key="1">
    <source>
        <dbReference type="SAM" id="Phobius"/>
    </source>
</evidence>
<proteinExistence type="predicted"/>
<feature type="transmembrane region" description="Helical" evidence="1">
    <location>
        <begin position="53"/>
        <end position="76"/>
    </location>
</feature>
<keyword evidence="1" id="KW-0472">Membrane</keyword>
<dbReference type="RefSeq" id="WP_302881550.1">
    <property type="nucleotide sequence ID" value="NZ_JAUMKJ010000099.1"/>
</dbReference>
<keyword evidence="3" id="KW-1185">Reference proteome</keyword>
<sequence>MIDKMLDTMANFMNGAAQWLTMPTLPWNRLRDSWKEFIDMIAPWNKVFPLTDLMIIVGLVVAVAVALIAFYVVVLIKSFIPFSGGK</sequence>
<name>A0ABT8VM83_9BACL</name>
<dbReference type="EMBL" id="JAUMKJ010000099">
    <property type="protein sequence ID" value="MDO3682089.1"/>
    <property type="molecule type" value="Genomic_DNA"/>
</dbReference>
<reference evidence="2" key="1">
    <citation type="submission" date="2023-07" db="EMBL/GenBank/DDBJ databases">
        <authorList>
            <person name="Aktuganov G."/>
            <person name="Boyko T."/>
            <person name="Delegan Y."/>
            <person name="Galimzianova N."/>
            <person name="Gilvanova E."/>
            <person name="Korobov V."/>
            <person name="Kuzmina L."/>
            <person name="Melentiev A."/>
            <person name="Milman P."/>
            <person name="Ryabova A."/>
            <person name="Stupak E."/>
            <person name="Yasakov T."/>
            <person name="Zharikova N."/>
            <person name="Zhurenko E."/>
        </authorList>
    </citation>
    <scope>NUCLEOTIDE SEQUENCE</scope>
    <source>
        <strain evidence="2">IB-739</strain>
    </source>
</reference>
<accession>A0ABT8VM83</accession>
<protein>
    <submittedName>
        <fullName evidence="2">Uncharacterized protein</fullName>
    </submittedName>
</protein>
<evidence type="ECO:0000313" key="2">
    <source>
        <dbReference type="EMBL" id="MDO3682089.1"/>
    </source>
</evidence>
<keyword evidence="1" id="KW-1133">Transmembrane helix</keyword>
<dbReference type="Proteomes" id="UP001168883">
    <property type="component" value="Unassembled WGS sequence"/>
</dbReference>
<comment type="caution">
    <text evidence="2">The sequence shown here is derived from an EMBL/GenBank/DDBJ whole genome shotgun (WGS) entry which is preliminary data.</text>
</comment>
<evidence type="ECO:0000313" key="3">
    <source>
        <dbReference type="Proteomes" id="UP001168883"/>
    </source>
</evidence>
<organism evidence="2 3">
    <name type="scientific">Paenibacillus ehimensis</name>
    <dbReference type="NCBI Taxonomy" id="79264"/>
    <lineage>
        <taxon>Bacteria</taxon>
        <taxon>Bacillati</taxon>
        <taxon>Bacillota</taxon>
        <taxon>Bacilli</taxon>
        <taxon>Bacillales</taxon>
        <taxon>Paenibacillaceae</taxon>
        <taxon>Paenibacillus</taxon>
    </lineage>
</organism>
<keyword evidence="1" id="KW-0812">Transmembrane</keyword>